<feature type="transmembrane region" description="Helical" evidence="1">
    <location>
        <begin position="541"/>
        <end position="563"/>
    </location>
</feature>
<proteinExistence type="predicted"/>
<organism evidence="2 3">
    <name type="scientific">Methylogaea oryzae</name>
    <dbReference type="NCBI Taxonomy" id="1295382"/>
    <lineage>
        <taxon>Bacteria</taxon>
        <taxon>Pseudomonadati</taxon>
        <taxon>Pseudomonadota</taxon>
        <taxon>Gammaproteobacteria</taxon>
        <taxon>Methylococcales</taxon>
        <taxon>Methylococcaceae</taxon>
        <taxon>Methylogaea</taxon>
    </lineage>
</organism>
<evidence type="ECO:0008006" key="4">
    <source>
        <dbReference type="Google" id="ProtNLM"/>
    </source>
</evidence>
<gene>
    <name evidence="2" type="ORF">MoryE10_26450</name>
</gene>
<dbReference type="RefSeq" id="WP_221047329.1">
    <property type="nucleotide sequence ID" value="NZ_AP019782.1"/>
</dbReference>
<accession>A0A8D4VRN3</accession>
<protein>
    <recommendedName>
        <fullName evidence="4">Alpha/beta hydrolase</fullName>
    </recommendedName>
</protein>
<evidence type="ECO:0000256" key="1">
    <source>
        <dbReference type="SAM" id="Phobius"/>
    </source>
</evidence>
<feature type="transmembrane region" description="Helical" evidence="1">
    <location>
        <begin position="218"/>
        <end position="246"/>
    </location>
</feature>
<keyword evidence="1" id="KW-1133">Transmembrane helix</keyword>
<keyword evidence="1" id="KW-0472">Membrane</keyword>
<dbReference type="AlphaFoldDB" id="A0A8D4VRN3"/>
<dbReference type="KEGG" id="moz:MoryE10_26450"/>
<sequence length="566" mass="63203">MTQRSSSEGSRDYTAVVYFHGMGSQKRYEEVSRLIDALDHYGHGLSAARLGDIHAKSETSRIGQDDCTYIEAICQHQAVGGFRRDRFRFYEAYWAPAAAGGVPVREVLRWMLGRIPNPLLSATAPWRLRARLRTAYLFSLWRRLDRSGRNPYNRNTLRRLLDSYQAFEAPEQWRAYPRGRFCEFVESLRRRYPMDASAVALARAWRSHYRRCEALNQFVLLSLGLAMGVAALLALSGLSGLYRWYAGASLGLVEWLDWRRADGWESVLAVLAGLGSFTGIGSFLSNYMGDVQLWTTYEETEEKHRKRRDILEVGVSTFRHVLSDACCKRVVVVAHSLGSSVACDALLHLGRYNRARAPADRLPLEKLDQFVTLGSPVDKVHYFFESEAGRYHRYNRVKEEVRGDLGHAPFTARGKPQIHWINIWDRADIISGPLESPNDLRMKALPVDNLEVSSLRFPAPGGSHSAYFGNATVVGLLFRAIFDQAYSYRDPPLAAGRPDFKALGVGRGGGRAYTAPLQALMLLLPWMGAAYLLAAGQDSSAAPWLGGTGLALLAALAGLSLLARKP</sequence>
<reference evidence="2" key="1">
    <citation type="submission" date="2019-06" db="EMBL/GenBank/DDBJ databases">
        <title>Complete genome sequence of Methylogaea oryzae strain JCM16910.</title>
        <authorList>
            <person name="Asakawa S."/>
        </authorList>
    </citation>
    <scope>NUCLEOTIDE SEQUENCE</scope>
    <source>
        <strain evidence="2">E10</strain>
    </source>
</reference>
<evidence type="ECO:0000313" key="2">
    <source>
        <dbReference type="EMBL" id="BBL72039.1"/>
    </source>
</evidence>
<dbReference type="EMBL" id="AP019782">
    <property type="protein sequence ID" value="BBL72039.1"/>
    <property type="molecule type" value="Genomic_DNA"/>
</dbReference>
<name>A0A8D4VRN3_9GAMM</name>
<feature type="transmembrane region" description="Helical" evidence="1">
    <location>
        <begin position="266"/>
        <end position="284"/>
    </location>
</feature>
<keyword evidence="1" id="KW-0812">Transmembrane</keyword>
<dbReference type="Proteomes" id="UP000824988">
    <property type="component" value="Chromosome"/>
</dbReference>
<keyword evidence="3" id="KW-1185">Reference proteome</keyword>
<feature type="transmembrane region" description="Helical" evidence="1">
    <location>
        <begin position="517"/>
        <end position="535"/>
    </location>
</feature>
<evidence type="ECO:0000313" key="3">
    <source>
        <dbReference type="Proteomes" id="UP000824988"/>
    </source>
</evidence>